<keyword evidence="4" id="KW-1185">Reference proteome</keyword>
<evidence type="ECO:0000259" key="2">
    <source>
        <dbReference type="Pfam" id="PF13439"/>
    </source>
</evidence>
<feature type="domain" description="Glycosyl transferase family 1" evidence="1">
    <location>
        <begin position="193"/>
        <end position="357"/>
    </location>
</feature>
<protein>
    <submittedName>
        <fullName evidence="3">Glycogen synthase</fullName>
    </submittedName>
</protein>
<dbReference type="AlphaFoldDB" id="A0A917E8T6"/>
<evidence type="ECO:0000259" key="1">
    <source>
        <dbReference type="Pfam" id="PF00534"/>
    </source>
</evidence>
<name>A0A917E8T6_9FLAO</name>
<comment type="caution">
    <text evidence="3">The sequence shown here is derived from an EMBL/GenBank/DDBJ whole genome shotgun (WGS) entry which is preliminary data.</text>
</comment>
<dbReference type="InterPro" id="IPR001296">
    <property type="entry name" value="Glyco_trans_1"/>
</dbReference>
<dbReference type="InterPro" id="IPR028098">
    <property type="entry name" value="Glyco_trans_4-like_N"/>
</dbReference>
<dbReference type="GO" id="GO:0016757">
    <property type="term" value="F:glycosyltransferase activity"/>
    <property type="evidence" value="ECO:0007669"/>
    <property type="project" value="InterPro"/>
</dbReference>
<dbReference type="SUPFAM" id="SSF53756">
    <property type="entry name" value="UDP-Glycosyltransferase/glycogen phosphorylase"/>
    <property type="match status" value="1"/>
</dbReference>
<reference evidence="3 4" key="1">
    <citation type="journal article" date="2014" name="Int. J. Syst. Evol. Microbiol.">
        <title>Complete genome sequence of Corynebacterium casei LMG S-19264T (=DSM 44701T), isolated from a smear-ripened cheese.</title>
        <authorList>
            <consortium name="US DOE Joint Genome Institute (JGI-PGF)"/>
            <person name="Walter F."/>
            <person name="Albersmeier A."/>
            <person name="Kalinowski J."/>
            <person name="Ruckert C."/>
        </authorList>
    </citation>
    <scope>NUCLEOTIDE SEQUENCE [LARGE SCALE GENOMIC DNA]</scope>
    <source>
        <strain evidence="3 4">CGMCC 1.12925</strain>
    </source>
</reference>
<evidence type="ECO:0000313" key="4">
    <source>
        <dbReference type="Proteomes" id="UP000599688"/>
    </source>
</evidence>
<dbReference type="Pfam" id="PF00534">
    <property type="entry name" value="Glycos_transf_1"/>
    <property type="match status" value="1"/>
</dbReference>
<organism evidence="3 4">
    <name type="scientific">Psychroflexus salis</name>
    <dbReference type="NCBI Taxonomy" id="1526574"/>
    <lineage>
        <taxon>Bacteria</taxon>
        <taxon>Pseudomonadati</taxon>
        <taxon>Bacteroidota</taxon>
        <taxon>Flavobacteriia</taxon>
        <taxon>Flavobacteriales</taxon>
        <taxon>Flavobacteriaceae</taxon>
        <taxon>Psychroflexus</taxon>
    </lineage>
</organism>
<accession>A0A917E8T6</accession>
<feature type="domain" description="Glycosyltransferase subfamily 4-like N-terminal" evidence="2">
    <location>
        <begin position="18"/>
        <end position="183"/>
    </location>
</feature>
<dbReference type="Proteomes" id="UP000599688">
    <property type="component" value="Unassembled WGS sequence"/>
</dbReference>
<dbReference type="EMBL" id="BMGL01000005">
    <property type="protein sequence ID" value="GGE10557.1"/>
    <property type="molecule type" value="Genomic_DNA"/>
</dbReference>
<gene>
    <name evidence="3" type="ORF">GCM10010831_10090</name>
</gene>
<evidence type="ECO:0000313" key="3">
    <source>
        <dbReference type="EMBL" id="GGE10557.1"/>
    </source>
</evidence>
<sequence>MHILFKTQEYPKKGFPHGGVGTFIKSLAEYLVRNNHKVSIVGINIYEHKEETKTINGVDIYRLKPSQAKGFSWFYNSRNFDKLIKKIHQNQPIDVVEATELGLAFIKKIKGIKYLIRMNGGHHFFAESENRDVETWKAYQEKRSFQKADHIIGVSKYVLNHTAKFLDFESKRGEVIFNPANLDMFYKADLSKEIKGRIFFAGSICEKKGIRQLVKAMPQIKQAIPEAYLVIAGRDTKIRGTQDSYLDYLKTEIPDEVKKDIHFLGPIENTQIPKEIEKAEVCAYPSHMEAMPLAWIEVLSMGKAFVASNLGPGPEAVKHGETGLLCNPLDIGDLAKQVIYMLQNRKEAHQMGQNAIQDVKKRFSLEVLMNQNVEMYNNLIKIK</sequence>
<dbReference type="Pfam" id="PF13439">
    <property type="entry name" value="Glyco_transf_4"/>
    <property type="match status" value="1"/>
</dbReference>
<dbReference type="RefSeq" id="WP_188405717.1">
    <property type="nucleotide sequence ID" value="NZ_BMGL01000005.1"/>
</dbReference>
<proteinExistence type="predicted"/>
<dbReference type="CDD" id="cd03801">
    <property type="entry name" value="GT4_PimA-like"/>
    <property type="match status" value="1"/>
</dbReference>
<dbReference type="Gene3D" id="3.40.50.2000">
    <property type="entry name" value="Glycogen Phosphorylase B"/>
    <property type="match status" value="2"/>
</dbReference>
<dbReference type="PANTHER" id="PTHR12526">
    <property type="entry name" value="GLYCOSYLTRANSFERASE"/>
    <property type="match status" value="1"/>
</dbReference>